<dbReference type="AlphaFoldDB" id="A0A814E517"/>
<name>A0A814E517_9BILA</name>
<reference evidence="1" key="1">
    <citation type="submission" date="2021-02" db="EMBL/GenBank/DDBJ databases">
        <authorList>
            <person name="Nowell W R."/>
        </authorList>
    </citation>
    <scope>NUCLEOTIDE SEQUENCE</scope>
    <source>
        <strain evidence="1">Ploen Becks lab</strain>
    </source>
</reference>
<dbReference type="Proteomes" id="UP000663879">
    <property type="component" value="Unassembled WGS sequence"/>
</dbReference>
<evidence type="ECO:0000313" key="2">
    <source>
        <dbReference type="Proteomes" id="UP000663879"/>
    </source>
</evidence>
<gene>
    <name evidence="1" type="ORF">OXX778_LOCUS14608</name>
</gene>
<dbReference type="EMBL" id="CAJNOC010003038">
    <property type="protein sequence ID" value="CAF0964783.1"/>
    <property type="molecule type" value="Genomic_DNA"/>
</dbReference>
<protein>
    <submittedName>
        <fullName evidence="1">Uncharacterized protein</fullName>
    </submittedName>
</protein>
<keyword evidence="2" id="KW-1185">Reference proteome</keyword>
<sequence>MLTLKTKGISLCKSLELFRSQICNLLNDVNPNFARVTKEDLKKINEVQTFFLILLLLPERNLGLCHLEGYKFDCGYKDGTFMSYRELYLSEDIPIDVYMKRIAVMTIIYKKKKEKIGVAQENISSHKQYEM</sequence>
<comment type="caution">
    <text evidence="1">The sequence shown here is derived from an EMBL/GenBank/DDBJ whole genome shotgun (WGS) entry which is preliminary data.</text>
</comment>
<proteinExistence type="predicted"/>
<organism evidence="1 2">
    <name type="scientific">Brachionus calyciflorus</name>
    <dbReference type="NCBI Taxonomy" id="104777"/>
    <lineage>
        <taxon>Eukaryota</taxon>
        <taxon>Metazoa</taxon>
        <taxon>Spiralia</taxon>
        <taxon>Gnathifera</taxon>
        <taxon>Rotifera</taxon>
        <taxon>Eurotatoria</taxon>
        <taxon>Monogononta</taxon>
        <taxon>Pseudotrocha</taxon>
        <taxon>Ploima</taxon>
        <taxon>Brachionidae</taxon>
        <taxon>Brachionus</taxon>
    </lineage>
</organism>
<accession>A0A814E517</accession>
<evidence type="ECO:0000313" key="1">
    <source>
        <dbReference type="EMBL" id="CAF0964783.1"/>
    </source>
</evidence>